<reference evidence="5 6" key="1">
    <citation type="submission" date="2020-09" db="EMBL/GenBank/DDBJ databases">
        <title>Genomic characterization of a novel Parvarchaeota family in acid mine drainage sediments.</title>
        <authorList>
            <person name="Luo Z.-H."/>
        </authorList>
    </citation>
    <scope>NUCLEOTIDE SEQUENCE [LARGE SCALE GENOMIC DNA]</scope>
    <source>
        <strain evidence="5">TL1-5_bins.178</strain>
    </source>
</reference>
<dbReference type="InterPro" id="IPR050721">
    <property type="entry name" value="Trk_Ktr_HKT_K-transport"/>
</dbReference>
<sequence length="236" mass="26818">METFKETRERFIIAALVLTLILLFTSIIFAVEQKMSIADAFFYIIFSLETFNYRGDYGILLLFVSFFIGVFAVYLFETLIYLVRDEFGGVVYMAQTLRLKDHYVLCGGGRIGQHIANLLREKHKKVIIVEKDENVAIELKSMGFKVLKENALEEKTFKMVNTSRAKAVFACLGQDVDNFIVILNAKAANKNVIVISRCNSVKNIGKFKNLGADEVVLPEIAGADRMVYLEEHFKSK</sequence>
<name>A0A8T3UXM4_9ARCH</name>
<keyword evidence="1" id="KW-0813">Transport</keyword>
<dbReference type="GO" id="GO:0006813">
    <property type="term" value="P:potassium ion transport"/>
    <property type="evidence" value="ECO:0007669"/>
    <property type="project" value="InterPro"/>
</dbReference>
<evidence type="ECO:0000259" key="4">
    <source>
        <dbReference type="PROSITE" id="PS51201"/>
    </source>
</evidence>
<feature type="transmembrane region" description="Helical" evidence="3">
    <location>
        <begin position="57"/>
        <end position="76"/>
    </location>
</feature>
<protein>
    <submittedName>
        <fullName evidence="5">NAD-binding protein</fullName>
    </submittedName>
</protein>
<keyword evidence="2" id="KW-0406">Ion transport</keyword>
<keyword evidence="3" id="KW-0812">Transmembrane</keyword>
<dbReference type="Proteomes" id="UP000763484">
    <property type="component" value="Unassembled WGS sequence"/>
</dbReference>
<feature type="domain" description="RCK N-terminal" evidence="4">
    <location>
        <begin position="100"/>
        <end position="217"/>
    </location>
</feature>
<dbReference type="Pfam" id="PF02254">
    <property type="entry name" value="TrkA_N"/>
    <property type="match status" value="1"/>
</dbReference>
<keyword evidence="3" id="KW-1133">Transmembrane helix</keyword>
<dbReference type="Gene3D" id="3.40.50.720">
    <property type="entry name" value="NAD(P)-binding Rossmann-like Domain"/>
    <property type="match status" value="1"/>
</dbReference>
<accession>A0A8T3UXM4</accession>
<evidence type="ECO:0000256" key="3">
    <source>
        <dbReference type="SAM" id="Phobius"/>
    </source>
</evidence>
<gene>
    <name evidence="5" type="ORF">IHE50_02110</name>
</gene>
<keyword evidence="3" id="KW-0472">Membrane</keyword>
<dbReference type="PANTHER" id="PTHR43833">
    <property type="entry name" value="POTASSIUM CHANNEL PROTEIN 2-RELATED-RELATED"/>
    <property type="match status" value="1"/>
</dbReference>
<evidence type="ECO:0000313" key="6">
    <source>
        <dbReference type="Proteomes" id="UP000763484"/>
    </source>
</evidence>
<dbReference type="PANTHER" id="PTHR43833:SF5">
    <property type="entry name" value="TRK SYSTEM POTASSIUM UPTAKE PROTEIN TRKA"/>
    <property type="match status" value="1"/>
</dbReference>
<evidence type="ECO:0000256" key="1">
    <source>
        <dbReference type="ARBA" id="ARBA00022448"/>
    </source>
</evidence>
<dbReference type="InterPro" id="IPR036291">
    <property type="entry name" value="NAD(P)-bd_dom_sf"/>
</dbReference>
<dbReference type="InterPro" id="IPR003148">
    <property type="entry name" value="RCK_N"/>
</dbReference>
<organism evidence="5 6">
    <name type="scientific">Candidatus Acidifodinimicrobium mancum</name>
    <dbReference type="NCBI Taxonomy" id="2898728"/>
    <lineage>
        <taxon>Archaea</taxon>
        <taxon>Candidatus Parvarchaeota</taxon>
        <taxon>Candidatus Acidifodinimicrobiaceae</taxon>
        <taxon>Candidatus Acidifodinimicrobium</taxon>
    </lineage>
</organism>
<evidence type="ECO:0000256" key="2">
    <source>
        <dbReference type="ARBA" id="ARBA00023065"/>
    </source>
</evidence>
<evidence type="ECO:0000313" key="5">
    <source>
        <dbReference type="EMBL" id="MBE5728187.1"/>
    </source>
</evidence>
<dbReference type="PROSITE" id="PS51201">
    <property type="entry name" value="RCK_N"/>
    <property type="match status" value="1"/>
</dbReference>
<dbReference type="SUPFAM" id="SSF51735">
    <property type="entry name" value="NAD(P)-binding Rossmann-fold domains"/>
    <property type="match status" value="1"/>
</dbReference>
<feature type="transmembrane region" description="Helical" evidence="3">
    <location>
        <begin position="12"/>
        <end position="31"/>
    </location>
</feature>
<comment type="caution">
    <text evidence="5">The sequence shown here is derived from an EMBL/GenBank/DDBJ whole genome shotgun (WGS) entry which is preliminary data.</text>
</comment>
<proteinExistence type="predicted"/>
<dbReference type="AlphaFoldDB" id="A0A8T3UXM4"/>
<dbReference type="EMBL" id="JADFAQ010000028">
    <property type="protein sequence ID" value="MBE5728187.1"/>
    <property type="molecule type" value="Genomic_DNA"/>
</dbReference>